<organism evidence="2 3">
    <name type="scientific">Bacillus infantis</name>
    <dbReference type="NCBI Taxonomy" id="324767"/>
    <lineage>
        <taxon>Bacteria</taxon>
        <taxon>Bacillati</taxon>
        <taxon>Bacillota</taxon>
        <taxon>Bacilli</taxon>
        <taxon>Bacillales</taxon>
        <taxon>Bacillaceae</taxon>
        <taxon>Bacillus</taxon>
    </lineage>
</organism>
<keyword evidence="2" id="KW-0378">Hydrolase</keyword>
<dbReference type="InterPro" id="IPR050855">
    <property type="entry name" value="NDM-1-like"/>
</dbReference>
<dbReference type="GO" id="GO:0016787">
    <property type="term" value="F:hydrolase activity"/>
    <property type="evidence" value="ECO:0007669"/>
    <property type="project" value="UniProtKB-KW"/>
</dbReference>
<comment type="caution">
    <text evidence="2">The sequence shown here is derived from an EMBL/GenBank/DDBJ whole genome shotgun (WGS) entry which is preliminary data.</text>
</comment>
<dbReference type="AlphaFoldDB" id="A0A5D4RFQ2"/>
<gene>
    <name evidence="2" type="ORF">FZD51_10790</name>
</gene>
<dbReference type="SUPFAM" id="SSF56281">
    <property type="entry name" value="Metallo-hydrolase/oxidoreductase"/>
    <property type="match status" value="1"/>
</dbReference>
<dbReference type="CDD" id="cd16282">
    <property type="entry name" value="metallo-hydrolase-like_MBL-fold"/>
    <property type="match status" value="1"/>
</dbReference>
<evidence type="ECO:0000313" key="3">
    <source>
        <dbReference type="Proteomes" id="UP000322139"/>
    </source>
</evidence>
<dbReference type="Proteomes" id="UP000322139">
    <property type="component" value="Unassembled WGS sequence"/>
</dbReference>
<dbReference type="SMART" id="SM00849">
    <property type="entry name" value="Lactamase_B"/>
    <property type="match status" value="1"/>
</dbReference>
<dbReference type="InterPro" id="IPR036866">
    <property type="entry name" value="RibonucZ/Hydroxyglut_hydro"/>
</dbReference>
<dbReference type="Gene3D" id="3.60.15.10">
    <property type="entry name" value="Ribonuclease Z/Hydroxyacylglutathione hydrolase-like"/>
    <property type="match status" value="1"/>
</dbReference>
<dbReference type="RefSeq" id="WP_148974771.1">
    <property type="nucleotide sequence ID" value="NZ_VTER01000005.1"/>
</dbReference>
<feature type="domain" description="Metallo-beta-lactamase" evidence="1">
    <location>
        <begin position="32"/>
        <end position="246"/>
    </location>
</feature>
<dbReference type="InterPro" id="IPR001279">
    <property type="entry name" value="Metallo-B-lactamas"/>
</dbReference>
<name>A0A5D4RFQ2_9BACI</name>
<dbReference type="PANTHER" id="PTHR42951">
    <property type="entry name" value="METALLO-BETA-LACTAMASE DOMAIN-CONTAINING"/>
    <property type="match status" value="1"/>
</dbReference>
<protein>
    <submittedName>
        <fullName evidence="2">MBL fold metallo-hydrolase</fullName>
    </submittedName>
</protein>
<reference evidence="2 3" key="1">
    <citation type="submission" date="2019-08" db="EMBL/GenBank/DDBJ databases">
        <title>Bacillus genomes from the desert of Cuatro Cienegas, Coahuila.</title>
        <authorList>
            <person name="Olmedo-Alvarez G."/>
        </authorList>
    </citation>
    <scope>NUCLEOTIDE SEQUENCE [LARGE SCALE GENOMIC DNA]</scope>
    <source>
        <strain evidence="2 3">CH446_14T</strain>
    </source>
</reference>
<evidence type="ECO:0000259" key="1">
    <source>
        <dbReference type="SMART" id="SM00849"/>
    </source>
</evidence>
<dbReference type="PANTHER" id="PTHR42951:SF4">
    <property type="entry name" value="ACYL-COENZYME A THIOESTERASE MBLAC2"/>
    <property type="match status" value="1"/>
</dbReference>
<evidence type="ECO:0000313" key="2">
    <source>
        <dbReference type="EMBL" id="TYS48598.1"/>
    </source>
</evidence>
<proteinExistence type="predicted"/>
<accession>A0A5D4RFQ2</accession>
<dbReference type="EMBL" id="VTER01000005">
    <property type="protein sequence ID" value="TYS48598.1"/>
    <property type="molecule type" value="Genomic_DNA"/>
</dbReference>
<sequence>MSNSKIQTPYFSLEKLSEGVYAAIAQQGEGAMGNSGFIDIGNEVVVFDTFTTPNAARELRKVAEDITQKEIKYVFNSHYHGDHTFGNQIFKDATIISTLKTRDLHESKNIILDPYKEMEEMMQYLNHLEERLELEGNPVLQISIKIQLKEMSKVYESIPELYIVLPNLTFENKLVIHGSTRKIECYCFGGGHTPSDAFLYLTEEKIAFMGDIVLENLHPPIHNSQAFIDNLTKISKLDIQRIVPGHGKLVTKSHIDVMLKYLHHLNDRVSLALEKGQQLEQILALETPEEYSAWTGIDGYKRNLKTIFNELKLNIK</sequence>
<dbReference type="Pfam" id="PF00753">
    <property type="entry name" value="Lactamase_B"/>
    <property type="match status" value="1"/>
</dbReference>